<dbReference type="InterPro" id="IPR043760">
    <property type="entry name" value="PycTM_dom"/>
</dbReference>
<name>A0A1C4YNG9_MICVI</name>
<evidence type="ECO:0000256" key="8">
    <source>
        <dbReference type="SAM" id="Phobius"/>
    </source>
</evidence>
<evidence type="ECO:0000259" key="9">
    <source>
        <dbReference type="Pfam" id="PF18967"/>
    </source>
</evidence>
<feature type="domain" description="Pycsar effector protein" evidence="9">
    <location>
        <begin position="15"/>
        <end position="168"/>
    </location>
</feature>
<dbReference type="Pfam" id="PF18967">
    <property type="entry name" value="PycTM"/>
    <property type="match status" value="1"/>
</dbReference>
<gene>
    <name evidence="10" type="ORF">GA0074695_4487</name>
</gene>
<evidence type="ECO:0000256" key="4">
    <source>
        <dbReference type="ARBA" id="ARBA00022741"/>
    </source>
</evidence>
<reference evidence="11" key="1">
    <citation type="submission" date="2016-06" db="EMBL/GenBank/DDBJ databases">
        <authorList>
            <person name="Varghese N."/>
            <person name="Submissions Spin"/>
        </authorList>
    </citation>
    <scope>NUCLEOTIDE SEQUENCE [LARGE SCALE GENOMIC DNA]</scope>
    <source>
        <strain evidence="11">DSM 43909</strain>
    </source>
</reference>
<evidence type="ECO:0000256" key="2">
    <source>
        <dbReference type="ARBA" id="ARBA00022475"/>
    </source>
</evidence>
<feature type="transmembrane region" description="Helical" evidence="8">
    <location>
        <begin position="66"/>
        <end position="87"/>
    </location>
</feature>
<evidence type="ECO:0000313" key="11">
    <source>
        <dbReference type="Proteomes" id="UP000198242"/>
    </source>
</evidence>
<evidence type="ECO:0000256" key="6">
    <source>
        <dbReference type="ARBA" id="ARBA00023118"/>
    </source>
</evidence>
<keyword evidence="3 8" id="KW-0812">Transmembrane</keyword>
<evidence type="ECO:0000313" key="10">
    <source>
        <dbReference type="EMBL" id="SCF22187.1"/>
    </source>
</evidence>
<evidence type="ECO:0000256" key="7">
    <source>
        <dbReference type="ARBA" id="ARBA00023136"/>
    </source>
</evidence>
<dbReference type="AlphaFoldDB" id="A0A1C4YNG9"/>
<keyword evidence="11" id="KW-1185">Reference proteome</keyword>
<evidence type="ECO:0000256" key="1">
    <source>
        <dbReference type="ARBA" id="ARBA00004236"/>
    </source>
</evidence>
<dbReference type="GO" id="GO:0005886">
    <property type="term" value="C:plasma membrane"/>
    <property type="evidence" value="ECO:0007669"/>
    <property type="project" value="UniProtKB-SubCell"/>
</dbReference>
<feature type="transmembrane region" description="Helical" evidence="8">
    <location>
        <begin position="148"/>
        <end position="168"/>
    </location>
</feature>
<sequence length="169" mass="17866">MPTEEPNLSTRVEFAWRCHASQENWASKVDTKASILLSGNLVGLAALLSTRADAVTNPGSAGGEGFGVGLGIVILGVAAIVTAAVIFPMLGPRRASTPGDIVYFGHLRDRKPAEVLDRLVALSTPEQLGQLARQLVAMARINWLKHRMLQAAMVLSLVGYVVVGAVLLA</sequence>
<evidence type="ECO:0000256" key="5">
    <source>
        <dbReference type="ARBA" id="ARBA00022989"/>
    </source>
</evidence>
<dbReference type="GO" id="GO:0051607">
    <property type="term" value="P:defense response to virus"/>
    <property type="evidence" value="ECO:0007669"/>
    <property type="project" value="UniProtKB-KW"/>
</dbReference>
<accession>A0A1C4YNG9</accession>
<dbReference type="OrthoDB" id="3397489at2"/>
<keyword evidence="4" id="KW-0547">Nucleotide-binding</keyword>
<keyword evidence="5 8" id="KW-1133">Transmembrane helix</keyword>
<keyword evidence="6" id="KW-0051">Antiviral defense</keyword>
<proteinExistence type="predicted"/>
<keyword evidence="2" id="KW-1003">Cell membrane</keyword>
<comment type="subcellular location">
    <subcellularLocation>
        <location evidence="1">Cell membrane</location>
    </subcellularLocation>
</comment>
<protein>
    <recommendedName>
        <fullName evidence="9">Pycsar effector protein domain-containing protein</fullName>
    </recommendedName>
</protein>
<dbReference type="RefSeq" id="WP_089007986.1">
    <property type="nucleotide sequence ID" value="NZ_LT607411.1"/>
</dbReference>
<keyword evidence="7 8" id="KW-0472">Membrane</keyword>
<dbReference type="EMBL" id="LT607411">
    <property type="protein sequence ID" value="SCF22187.1"/>
    <property type="molecule type" value="Genomic_DNA"/>
</dbReference>
<dbReference type="GO" id="GO:0000166">
    <property type="term" value="F:nucleotide binding"/>
    <property type="evidence" value="ECO:0007669"/>
    <property type="project" value="UniProtKB-KW"/>
</dbReference>
<evidence type="ECO:0000256" key="3">
    <source>
        <dbReference type="ARBA" id="ARBA00022692"/>
    </source>
</evidence>
<organism evidence="10 11">
    <name type="scientific">Micromonospora viridifaciens</name>
    <dbReference type="NCBI Taxonomy" id="1881"/>
    <lineage>
        <taxon>Bacteria</taxon>
        <taxon>Bacillati</taxon>
        <taxon>Actinomycetota</taxon>
        <taxon>Actinomycetes</taxon>
        <taxon>Micromonosporales</taxon>
        <taxon>Micromonosporaceae</taxon>
        <taxon>Micromonospora</taxon>
    </lineage>
</organism>
<dbReference type="Proteomes" id="UP000198242">
    <property type="component" value="Chromosome I"/>
</dbReference>